<dbReference type="PANTHER" id="PTHR43976:SF16">
    <property type="entry name" value="SHORT-CHAIN DEHYDROGENASE_REDUCTASE FAMILY PROTEIN"/>
    <property type="match status" value="1"/>
</dbReference>
<dbReference type="PROSITE" id="PS00061">
    <property type="entry name" value="ADH_SHORT"/>
    <property type="match status" value="1"/>
</dbReference>
<evidence type="ECO:0000256" key="3">
    <source>
        <dbReference type="RuleBase" id="RU000363"/>
    </source>
</evidence>
<dbReference type="PRINTS" id="PR00081">
    <property type="entry name" value="GDHRDH"/>
</dbReference>
<evidence type="ECO:0000313" key="4">
    <source>
        <dbReference type="EMBL" id="OQP55358.1"/>
    </source>
</evidence>
<sequence>MNTSKVWYVTGASQGLGLTLVKKLLEHGYRVAATSRNVQKLKEAVGVIDSERFLPLVVDLNNLDCIDESVQQTLAAFGRIDVVVNNAGYGMTGTVEELEEKEIRTIFDVNVFAAINVVKKILPQLRKQRSGYIINIGSVAGFVGAPGWAVYSATKAALAAFTEVLALDLKEFGINTTVVEPSGFRTGFLTTDSLAYKASKLDGYEAVKETAKRYLEGNGIQPGDPDKASEILIELAESDQPPLHLYLGRDAYNRAAKKLNAMTTSLEEWKTVSIAADFQTVKD</sequence>
<evidence type="ECO:0000256" key="2">
    <source>
        <dbReference type="ARBA" id="ARBA00023002"/>
    </source>
</evidence>
<dbReference type="EMBL" id="LWBO01000001">
    <property type="protein sequence ID" value="OQP55358.1"/>
    <property type="molecule type" value="Genomic_DNA"/>
</dbReference>
<comment type="caution">
    <text evidence="4">The sequence shown here is derived from an EMBL/GenBank/DDBJ whole genome shotgun (WGS) entry which is preliminary data.</text>
</comment>
<proteinExistence type="inferred from homology"/>
<gene>
    <name evidence="4" type="ORF">A4D02_03345</name>
</gene>
<dbReference type="InterPro" id="IPR002347">
    <property type="entry name" value="SDR_fam"/>
</dbReference>
<dbReference type="PRINTS" id="PR00080">
    <property type="entry name" value="SDRFAMILY"/>
</dbReference>
<dbReference type="SUPFAM" id="SSF51735">
    <property type="entry name" value="NAD(P)-binding Rossmann-fold domains"/>
    <property type="match status" value="1"/>
</dbReference>
<name>A0ABX3P5B4_9BACT</name>
<accession>A0ABX3P5B4</accession>
<organism evidence="4 5">
    <name type="scientific">Niastella koreensis</name>
    <dbReference type="NCBI Taxonomy" id="354356"/>
    <lineage>
        <taxon>Bacteria</taxon>
        <taxon>Pseudomonadati</taxon>
        <taxon>Bacteroidota</taxon>
        <taxon>Chitinophagia</taxon>
        <taxon>Chitinophagales</taxon>
        <taxon>Chitinophagaceae</taxon>
        <taxon>Niastella</taxon>
    </lineage>
</organism>
<dbReference type="Proteomes" id="UP000192277">
    <property type="component" value="Unassembled WGS sequence"/>
</dbReference>
<dbReference type="InterPro" id="IPR020904">
    <property type="entry name" value="Sc_DH/Rdtase_CS"/>
</dbReference>
<evidence type="ECO:0000256" key="1">
    <source>
        <dbReference type="ARBA" id="ARBA00006484"/>
    </source>
</evidence>
<evidence type="ECO:0000313" key="5">
    <source>
        <dbReference type="Proteomes" id="UP000192277"/>
    </source>
</evidence>
<protein>
    <submittedName>
        <fullName evidence="4">Short-chain dehydrogenase/reductase</fullName>
    </submittedName>
</protein>
<keyword evidence="5" id="KW-1185">Reference proteome</keyword>
<dbReference type="InterPro" id="IPR036291">
    <property type="entry name" value="NAD(P)-bd_dom_sf"/>
</dbReference>
<dbReference type="RefSeq" id="WP_014222954.1">
    <property type="nucleotide sequence ID" value="NZ_LWBO01000001.1"/>
</dbReference>
<keyword evidence="2" id="KW-0560">Oxidoreductase</keyword>
<dbReference type="Gene3D" id="3.40.50.720">
    <property type="entry name" value="NAD(P)-binding Rossmann-like Domain"/>
    <property type="match status" value="1"/>
</dbReference>
<reference evidence="4 5" key="1">
    <citation type="submission" date="2016-04" db="EMBL/GenBank/DDBJ databases">
        <authorList>
            <person name="Chen L."/>
            <person name="Zhuang W."/>
            <person name="Wang G."/>
        </authorList>
    </citation>
    <scope>NUCLEOTIDE SEQUENCE [LARGE SCALE GENOMIC DNA]</scope>
    <source>
        <strain evidence="5">GR20</strain>
    </source>
</reference>
<dbReference type="PANTHER" id="PTHR43976">
    <property type="entry name" value="SHORT CHAIN DEHYDROGENASE"/>
    <property type="match status" value="1"/>
</dbReference>
<comment type="similarity">
    <text evidence="1 3">Belongs to the short-chain dehydrogenases/reductases (SDR) family.</text>
</comment>
<dbReference type="InterPro" id="IPR051911">
    <property type="entry name" value="SDR_oxidoreductase"/>
</dbReference>
<dbReference type="CDD" id="cd05374">
    <property type="entry name" value="17beta-HSD-like_SDR_c"/>
    <property type="match status" value="1"/>
</dbReference>
<dbReference type="Pfam" id="PF00106">
    <property type="entry name" value="adh_short"/>
    <property type="match status" value="1"/>
</dbReference>